<dbReference type="HOGENOM" id="CLU_1607255_0_0_2"/>
<organism evidence="1 2">
    <name type="scientific">Vulcanisaeta distributa (strain DSM 14429 / JCM 11212 / NBRC 100878 / IC-017)</name>
    <dbReference type="NCBI Taxonomy" id="572478"/>
    <lineage>
        <taxon>Archaea</taxon>
        <taxon>Thermoproteota</taxon>
        <taxon>Thermoprotei</taxon>
        <taxon>Thermoproteales</taxon>
        <taxon>Thermoproteaceae</taxon>
        <taxon>Vulcanisaeta</taxon>
    </lineage>
</organism>
<dbReference type="RefSeq" id="WP_013337511.1">
    <property type="nucleotide sequence ID" value="NC_014537.1"/>
</dbReference>
<dbReference type="GeneID" id="9753377"/>
<keyword evidence="2" id="KW-1185">Reference proteome</keyword>
<sequence>MDPGLRRIYAKCIVEVERGTLPDLVNDRYDYLMIDLASITYGLRDPRTFLVNVRLALDYDYLRPNVVFVIDYSRPEHKAVAETRIKWLRELGLDYILADDEPAEVRAAKECLRRGKCIVLSRDYDPLTVMSEMIQPIKITERAWINRKIIINKECLNNYLKKKHN</sequence>
<dbReference type="AlphaFoldDB" id="E1QRH2"/>
<dbReference type="KEGG" id="vdi:Vdis_2420"/>
<protein>
    <submittedName>
        <fullName evidence="1">Uncharacterized protein</fullName>
    </submittedName>
</protein>
<proteinExistence type="predicted"/>
<evidence type="ECO:0000313" key="1">
    <source>
        <dbReference type="EMBL" id="ADN51786.1"/>
    </source>
</evidence>
<evidence type="ECO:0000313" key="2">
    <source>
        <dbReference type="Proteomes" id="UP000006681"/>
    </source>
</evidence>
<dbReference type="EMBL" id="CP002100">
    <property type="protein sequence ID" value="ADN51786.1"/>
    <property type="molecule type" value="Genomic_DNA"/>
</dbReference>
<name>E1QRH2_VULDI</name>
<gene>
    <name evidence="1" type="ordered locus">Vdis_2420</name>
</gene>
<accession>E1QRH2</accession>
<reference evidence="1 2" key="1">
    <citation type="journal article" date="2010" name="Stand. Genomic Sci.">
        <title>Complete genome sequence of Vulcanisaeta distributa type strain (IC-017).</title>
        <authorList>
            <person name="Mavromatis K."/>
            <person name="Sikorski J."/>
            <person name="Pabst E."/>
            <person name="Teshima H."/>
            <person name="Lapidus A."/>
            <person name="Lucas S."/>
            <person name="Nolan M."/>
            <person name="Glavina Del Rio T."/>
            <person name="Cheng J.F."/>
            <person name="Bruce D."/>
            <person name="Goodwin L."/>
            <person name="Pitluck S."/>
            <person name="Liolios K."/>
            <person name="Ivanova N."/>
            <person name="Mikhailova N."/>
            <person name="Pati A."/>
            <person name="Chen A."/>
            <person name="Palaniappan K."/>
            <person name="Land M."/>
            <person name="Hauser L."/>
            <person name="Chang Y.J."/>
            <person name="Jeffries C.D."/>
            <person name="Rohde M."/>
            <person name="Spring S."/>
            <person name="Goker M."/>
            <person name="Wirth R."/>
            <person name="Woyke T."/>
            <person name="Bristow J."/>
            <person name="Eisen J.A."/>
            <person name="Markowitz V."/>
            <person name="Hugenholtz P."/>
            <person name="Klenk H.P."/>
            <person name="Kyrpides N.C."/>
        </authorList>
    </citation>
    <scope>NUCLEOTIDE SEQUENCE [LARGE SCALE GENOMIC DNA]</scope>
    <source>
        <strain evidence="2">DSM 14429 / JCM 11212 / NBRC 100878 / IC-017</strain>
    </source>
</reference>
<dbReference type="eggNOG" id="arCOG05501">
    <property type="taxonomic scope" value="Archaea"/>
</dbReference>
<dbReference type="Proteomes" id="UP000006681">
    <property type="component" value="Chromosome"/>
</dbReference>
<dbReference type="OrthoDB" id="23939at2157"/>
<dbReference type="STRING" id="572478.Vdis_2420"/>
<reference evidence="2" key="2">
    <citation type="journal article" date="2010" name="Stand. Genomic Sci.">
        <title>Complete genome sequence of Vulcanisaeta distributa type strain (IC-017T).</title>
        <authorList>
            <person name="Mavromatis K."/>
            <person name="Sikorski J."/>
            <person name="Pabst E."/>
            <person name="Teshima H."/>
            <person name="Lapidus A."/>
            <person name="Lucas S."/>
            <person name="Nolan M."/>
            <person name="Glavina Del Rio T."/>
            <person name="Cheng J."/>
            <person name="Bruce D."/>
            <person name="Goodwin L."/>
            <person name="Pitluck S."/>
            <person name="Liolios K."/>
            <person name="Ivanova N."/>
            <person name="Mikhailova N."/>
            <person name="Pati A."/>
            <person name="Chen A."/>
            <person name="Palaniappan K."/>
            <person name="Land M."/>
            <person name="Hauser L."/>
            <person name="Chang Y."/>
            <person name="Jeffries C."/>
            <person name="Rohde M."/>
            <person name="Spring S."/>
            <person name="Goker M."/>
            <person name="Wirth R."/>
            <person name="Woyke T."/>
            <person name="Bristow J."/>
            <person name="Eisen J."/>
            <person name="Markowitz V."/>
            <person name="Hugenholtz P."/>
            <person name="Klenk H."/>
            <person name="Kyrpides N."/>
        </authorList>
    </citation>
    <scope>NUCLEOTIDE SEQUENCE [LARGE SCALE GENOMIC DNA]</scope>
    <source>
        <strain evidence="2">DSM 14429 / JCM 11212 / NBRC 100878 / IC-017</strain>
    </source>
</reference>